<protein>
    <submittedName>
        <fullName evidence="1">Uncharacterized protein</fullName>
    </submittedName>
</protein>
<name>A0ACB8UPA6_9EURO</name>
<accession>A0ACB8UPA6</accession>
<gene>
    <name evidence="1" type="ORF">LOY88_006260</name>
</gene>
<organism evidence="1">
    <name type="scientific">Ophidiomyces ophidiicola</name>
    <dbReference type="NCBI Taxonomy" id="1387563"/>
    <lineage>
        <taxon>Eukaryota</taxon>
        <taxon>Fungi</taxon>
        <taxon>Dikarya</taxon>
        <taxon>Ascomycota</taxon>
        <taxon>Pezizomycotina</taxon>
        <taxon>Eurotiomycetes</taxon>
        <taxon>Eurotiomycetidae</taxon>
        <taxon>Onygenales</taxon>
        <taxon>Onygenaceae</taxon>
        <taxon>Ophidiomyces</taxon>
    </lineage>
</organism>
<dbReference type="EMBL" id="JALBCA010000140">
    <property type="protein sequence ID" value="KAI2382168.1"/>
    <property type="molecule type" value="Genomic_DNA"/>
</dbReference>
<reference evidence="1" key="1">
    <citation type="journal article" date="2022" name="bioRxiv">
        <title>Population genetic analysis of Ophidiomyces ophidiicola, the causative agent of snake fungal disease, indicates recent introductions to the USA.</title>
        <authorList>
            <person name="Ladner J.T."/>
            <person name="Palmer J.M."/>
            <person name="Ettinger C.L."/>
            <person name="Stajich J.E."/>
            <person name="Farrell T.M."/>
            <person name="Glorioso B.M."/>
            <person name="Lawson B."/>
            <person name="Price S.J."/>
            <person name="Stengle A.G."/>
            <person name="Grear D.A."/>
            <person name="Lorch J.M."/>
        </authorList>
    </citation>
    <scope>NUCLEOTIDE SEQUENCE</scope>
    <source>
        <strain evidence="1">NWHC 24266-5</strain>
    </source>
</reference>
<comment type="caution">
    <text evidence="1">The sequence shown here is derived from an EMBL/GenBank/DDBJ whole genome shotgun (WGS) entry which is preliminary data.</text>
</comment>
<sequence>MSIRDLYEKFLATPAEEILSPDASLHYIPTTTTFMGASNVIQHLIQERHAVKNMGEKILNVVEGIDSLCFELELTLEFVTNGGSYLPALDDNFVVNRRVIFPLIHIAHFDSDSKISQIRIFWDQGALLKQVDIIGPRHYNWPIRDGTEQSRLAISSISMAAKALMKRNIKMQQDSPPKITSDQSPHPPPPPFGLLDGPHSSEAEPVISAALITPQKGDQCQNRSLSTPKVTSRMLEHFEFGEAKAPPPSAKYPKTYDHFEFGEAKAPARVEVAKTSRVQNHFEFGEEPPERTKPTKEAIHFELGEASPSSTTLHIPVRPRSSKHESQWDFEDFVTPEKPCQKTRAQDIRHFTWSDEDCEAPDTPKPKPKISRPRRDIEAHFVFEDNGTHKAKQESANNSQGATSSTYLGLYHNNLYIDTAGNVRPQVESNVLSTVPDLSSRKKDFDSHWDLTDGQSEGEPGKITHLGTGRTRVTQMMDSAWDKYDDDLNNKNNNGGHSRTCAKRRNQNTALPSWGFGDENDI</sequence>
<evidence type="ECO:0000313" key="1">
    <source>
        <dbReference type="EMBL" id="KAI2382168.1"/>
    </source>
</evidence>
<proteinExistence type="predicted"/>